<evidence type="ECO:0000256" key="4">
    <source>
        <dbReference type="RuleBase" id="RU003744"/>
    </source>
</evidence>
<dbReference type="EMBL" id="JAYMFH010000001">
    <property type="protein sequence ID" value="MEC4293702.1"/>
    <property type="molecule type" value="Genomic_DNA"/>
</dbReference>
<feature type="domain" description="Solute-binding protein family 3/N-terminal" evidence="6">
    <location>
        <begin position="47"/>
        <end position="273"/>
    </location>
</feature>
<feature type="chain" id="PRO_5045254519" evidence="5">
    <location>
        <begin position="31"/>
        <end position="283"/>
    </location>
</feature>
<dbReference type="Pfam" id="PF00497">
    <property type="entry name" value="SBP_bac_3"/>
    <property type="match status" value="1"/>
</dbReference>
<protein>
    <submittedName>
        <fullName evidence="7">Transporter substrate-binding domain-containing protein</fullName>
    </submittedName>
</protein>
<dbReference type="PANTHER" id="PTHR35936">
    <property type="entry name" value="MEMBRANE-BOUND LYTIC MUREIN TRANSGLYCOSYLASE F"/>
    <property type="match status" value="1"/>
</dbReference>
<gene>
    <name evidence="7" type="ORF">VJ920_00050</name>
</gene>
<evidence type="ECO:0000259" key="6">
    <source>
        <dbReference type="SMART" id="SM00062"/>
    </source>
</evidence>
<dbReference type="Gene3D" id="3.40.190.10">
    <property type="entry name" value="Periplasmic binding protein-like II"/>
    <property type="match status" value="2"/>
</dbReference>
<keyword evidence="3 5" id="KW-0732">Signal</keyword>
<evidence type="ECO:0000313" key="8">
    <source>
        <dbReference type="Proteomes" id="UP001343724"/>
    </source>
</evidence>
<dbReference type="InterPro" id="IPR018313">
    <property type="entry name" value="SBP_3_CS"/>
</dbReference>
<organism evidence="7 8">
    <name type="scientific">Adlercreutzia shanghongiae</name>
    <dbReference type="NCBI Taxonomy" id="3111773"/>
    <lineage>
        <taxon>Bacteria</taxon>
        <taxon>Bacillati</taxon>
        <taxon>Actinomycetota</taxon>
        <taxon>Coriobacteriia</taxon>
        <taxon>Eggerthellales</taxon>
        <taxon>Eggerthellaceae</taxon>
        <taxon>Adlercreutzia</taxon>
    </lineage>
</organism>
<feature type="signal peptide" evidence="5">
    <location>
        <begin position="1"/>
        <end position="30"/>
    </location>
</feature>
<evidence type="ECO:0000256" key="3">
    <source>
        <dbReference type="ARBA" id="ARBA00022729"/>
    </source>
</evidence>
<evidence type="ECO:0000256" key="1">
    <source>
        <dbReference type="ARBA" id="ARBA00004196"/>
    </source>
</evidence>
<comment type="caution">
    <text evidence="7">The sequence shown here is derived from an EMBL/GenBank/DDBJ whole genome shotgun (WGS) entry which is preliminary data.</text>
</comment>
<sequence>MKKLTKIAAFAAALCLGAALLAGCSGSNDAASDNAADGAATNADAPTLIVGLDNAYPPYGFIGDDGNLTGFDIDLASQVAARNNWNLELEAIDWDAKDALLNQGTINCIWNGFTMEGREGKYTFSKPYMHNEQVVVVKKDSGINTLEDLAGKNVMTQVDSAALEVLEDEEGQKALADTFAGGKVQTIGDYNNAFMQLESGAVDAVACDLSIADYQMSAKPDMFMKLEPLSAENYAVGFKKGDTEMADAVSKTLKEMYDDGTIAQLCEKWGEYGITIDNWVLVD</sequence>
<dbReference type="PROSITE" id="PS01039">
    <property type="entry name" value="SBP_BACTERIAL_3"/>
    <property type="match status" value="1"/>
</dbReference>
<reference evidence="7 8" key="1">
    <citation type="submission" date="2024-01" db="EMBL/GenBank/DDBJ databases">
        <title>novel species in genus Adlercreutzia.</title>
        <authorList>
            <person name="Liu X."/>
        </authorList>
    </citation>
    <scope>NUCLEOTIDE SEQUENCE [LARGE SCALE GENOMIC DNA]</scope>
    <source>
        <strain evidence="7 8">R22</strain>
    </source>
</reference>
<accession>A0ABU6IV40</accession>
<keyword evidence="8" id="KW-1185">Reference proteome</keyword>
<dbReference type="SUPFAM" id="SSF53850">
    <property type="entry name" value="Periplasmic binding protein-like II"/>
    <property type="match status" value="1"/>
</dbReference>
<dbReference type="Proteomes" id="UP001343724">
    <property type="component" value="Unassembled WGS sequence"/>
</dbReference>
<dbReference type="SMART" id="SM00062">
    <property type="entry name" value="PBPb"/>
    <property type="match status" value="1"/>
</dbReference>
<comment type="subcellular location">
    <subcellularLocation>
        <location evidence="1">Cell envelope</location>
    </subcellularLocation>
</comment>
<evidence type="ECO:0000256" key="5">
    <source>
        <dbReference type="SAM" id="SignalP"/>
    </source>
</evidence>
<evidence type="ECO:0000313" key="7">
    <source>
        <dbReference type="EMBL" id="MEC4293702.1"/>
    </source>
</evidence>
<dbReference type="PANTHER" id="PTHR35936:SF34">
    <property type="entry name" value="ABC TRANSPORTER EXTRACELLULAR-BINDING PROTEIN YCKB-RELATED"/>
    <property type="match status" value="1"/>
</dbReference>
<dbReference type="PROSITE" id="PS51257">
    <property type="entry name" value="PROKAR_LIPOPROTEIN"/>
    <property type="match status" value="1"/>
</dbReference>
<evidence type="ECO:0000256" key="2">
    <source>
        <dbReference type="ARBA" id="ARBA00010333"/>
    </source>
</evidence>
<proteinExistence type="inferred from homology"/>
<dbReference type="InterPro" id="IPR001638">
    <property type="entry name" value="Solute-binding_3/MltF_N"/>
</dbReference>
<dbReference type="RefSeq" id="WP_326438083.1">
    <property type="nucleotide sequence ID" value="NZ_JAYMFH010000001.1"/>
</dbReference>
<comment type="similarity">
    <text evidence="2 4">Belongs to the bacterial solute-binding protein 3 family.</text>
</comment>
<name>A0ABU6IV40_9ACTN</name>